<dbReference type="AlphaFoldDB" id="A0A1T4NJJ6"/>
<feature type="domain" description="CobQ/CobB/MinD/ParA nucleotide binding" evidence="1">
    <location>
        <begin position="11"/>
        <end position="142"/>
    </location>
</feature>
<organism evidence="2 3">
    <name type="scientific">Carboxydocella sporoproducens DSM 16521</name>
    <dbReference type="NCBI Taxonomy" id="1121270"/>
    <lineage>
        <taxon>Bacteria</taxon>
        <taxon>Bacillati</taxon>
        <taxon>Bacillota</taxon>
        <taxon>Clostridia</taxon>
        <taxon>Eubacteriales</taxon>
        <taxon>Clostridiales Family XVI. Incertae Sedis</taxon>
        <taxon>Carboxydocella</taxon>
    </lineage>
</organism>
<proteinExistence type="predicted"/>
<dbReference type="Pfam" id="PF01656">
    <property type="entry name" value="CbiA"/>
    <property type="match status" value="1"/>
</dbReference>
<dbReference type="InterPro" id="IPR002586">
    <property type="entry name" value="CobQ/CobB/MinD/ParA_Nub-bd_dom"/>
</dbReference>
<dbReference type="Proteomes" id="UP000189933">
    <property type="component" value="Unassembled WGS sequence"/>
</dbReference>
<gene>
    <name evidence="2" type="ORF">SAMN02745885_00929</name>
</gene>
<evidence type="ECO:0000259" key="1">
    <source>
        <dbReference type="Pfam" id="PF01656"/>
    </source>
</evidence>
<keyword evidence="3" id="KW-1185">Reference proteome</keyword>
<reference evidence="3" key="1">
    <citation type="submission" date="2017-02" db="EMBL/GenBank/DDBJ databases">
        <authorList>
            <person name="Varghese N."/>
            <person name="Submissions S."/>
        </authorList>
    </citation>
    <scope>NUCLEOTIDE SEQUENCE [LARGE SCALE GENOMIC DNA]</scope>
    <source>
        <strain evidence="3">DSM 16521</strain>
    </source>
</reference>
<dbReference type="InterPro" id="IPR027417">
    <property type="entry name" value="P-loop_NTPase"/>
</dbReference>
<dbReference type="EMBL" id="FUXM01000007">
    <property type="protein sequence ID" value="SJZ79236.1"/>
    <property type="molecule type" value="Genomic_DNA"/>
</dbReference>
<dbReference type="RefSeq" id="WP_078665025.1">
    <property type="nucleotide sequence ID" value="NZ_FUXM01000007.1"/>
</dbReference>
<dbReference type="OrthoDB" id="9779501at2"/>
<accession>A0A1T4NJJ6</accession>
<protein>
    <recommendedName>
        <fullName evidence="1">CobQ/CobB/MinD/ParA nucleotide binding domain-containing protein</fullName>
    </recommendedName>
</protein>
<dbReference type="Gene3D" id="3.40.50.300">
    <property type="entry name" value="P-loop containing nucleotide triphosphate hydrolases"/>
    <property type="match status" value="1"/>
</dbReference>
<sequence length="239" mass="26643">MKNYVFVGYYGSGKTEMAVNFAYARKQAERRVALVDLDIVNLYFRSRELKEKLAEDGIDVIVSEGKLALADLPALTPAIYGVLSQPQLPVIWDVGGDEVGATALGRFAAQIEASSYQLYLVVNTFRPFTRKPAEILKVKEEIERAARLKITHFVANPNLGEATTVQQVFEGTLLVEEAAIQAGIPLAWVGVLPGLLPEVSELLPGRNFLTLERFMLTPWQRDQQTFNTDPRTMFKPGNR</sequence>
<name>A0A1T4NJJ6_9FIRM</name>
<evidence type="ECO:0000313" key="3">
    <source>
        <dbReference type="Proteomes" id="UP000189933"/>
    </source>
</evidence>
<evidence type="ECO:0000313" key="2">
    <source>
        <dbReference type="EMBL" id="SJZ79236.1"/>
    </source>
</evidence>
<dbReference type="SUPFAM" id="SSF52540">
    <property type="entry name" value="P-loop containing nucleoside triphosphate hydrolases"/>
    <property type="match status" value="1"/>
</dbReference>